<organism evidence="1 2">
    <name type="scientific">Yersinia rochesterensis</name>
    <dbReference type="NCBI Taxonomy" id="1604335"/>
    <lineage>
        <taxon>Bacteria</taxon>
        <taxon>Pseudomonadati</taxon>
        <taxon>Pseudomonadota</taxon>
        <taxon>Gammaproteobacteria</taxon>
        <taxon>Enterobacterales</taxon>
        <taxon>Yersiniaceae</taxon>
        <taxon>Yersinia</taxon>
    </lineage>
</organism>
<evidence type="ECO:0000313" key="2">
    <source>
        <dbReference type="Proteomes" id="UP000265864"/>
    </source>
</evidence>
<dbReference type="Proteomes" id="UP000265864">
    <property type="component" value="Chromosome"/>
</dbReference>
<accession>A0A8E3ZHM8</accession>
<dbReference type="AlphaFoldDB" id="A0A8E3ZHM8"/>
<dbReference type="EMBL" id="CP032482">
    <property type="protein sequence ID" value="AYD45880.1"/>
    <property type="molecule type" value="Genomic_DNA"/>
</dbReference>
<gene>
    <name evidence="1" type="ORF">DXZ79_01640</name>
</gene>
<dbReference type="RefSeq" id="WP_042562661.1">
    <property type="nucleotide sequence ID" value="NZ_CABHXM010000033.1"/>
</dbReference>
<protein>
    <submittedName>
        <fullName evidence="1">Type III secretion protein</fullName>
    </submittedName>
</protein>
<dbReference type="GeneID" id="82549498"/>
<name>A0A8E3ZHM8_9GAMM</name>
<proteinExistence type="predicted"/>
<reference evidence="1 2" key="1">
    <citation type="submission" date="2018-09" db="EMBL/GenBank/DDBJ databases">
        <title>Yersinia kristensenii subsp. rochesterensis subsp. nov., Isolated from Human Feces.</title>
        <authorList>
            <person name="Cunningham S.A."/>
            <person name="Jeraldo P."/>
            <person name="Patel R."/>
        </authorList>
    </citation>
    <scope>NUCLEOTIDE SEQUENCE [LARGE SCALE GENOMIC DNA]</scope>
    <source>
        <strain evidence="1 2">ATCC BAA-2637</strain>
    </source>
</reference>
<evidence type="ECO:0000313" key="1">
    <source>
        <dbReference type="EMBL" id="AYD45880.1"/>
    </source>
</evidence>
<sequence>MRLLALRQHQERRLRRQLISLQQEEQQQEQQLAHFHQTRQGLCQQLQILAQWRGTLNPTEARDQRALQHQTYQGERRLQKSLAELAARRLQQQAAITAQLALLRTNQREQEKLRMLIKDESNRC</sequence>